<dbReference type="GO" id="GO:0016020">
    <property type="term" value="C:membrane"/>
    <property type="evidence" value="ECO:0007669"/>
    <property type="project" value="UniProtKB-SubCell"/>
</dbReference>
<dbReference type="PATRIC" id="fig|1204738.3.peg.2084"/>
<accession>L9UA71</accession>
<evidence type="ECO:0000256" key="1">
    <source>
        <dbReference type="ARBA" id="ARBA00004141"/>
    </source>
</evidence>
<evidence type="ECO:0000313" key="7">
    <source>
        <dbReference type="EMBL" id="ELY21825.1"/>
    </source>
</evidence>
<organism evidence="7 8">
    <name type="scientific">Vreelandella titanicae BH1</name>
    <dbReference type="NCBI Taxonomy" id="1204738"/>
    <lineage>
        <taxon>Bacteria</taxon>
        <taxon>Pseudomonadati</taxon>
        <taxon>Pseudomonadota</taxon>
        <taxon>Gammaproteobacteria</taxon>
        <taxon>Oceanospirillales</taxon>
        <taxon>Halomonadaceae</taxon>
        <taxon>Vreelandella</taxon>
    </lineage>
</organism>
<feature type="transmembrane region" description="Helical" evidence="5">
    <location>
        <begin position="204"/>
        <end position="225"/>
    </location>
</feature>
<dbReference type="InterPro" id="IPR006977">
    <property type="entry name" value="Yip1_dom"/>
</dbReference>
<evidence type="ECO:0000259" key="6">
    <source>
        <dbReference type="Pfam" id="PF04893"/>
    </source>
</evidence>
<dbReference type="EMBL" id="AOPO01000004">
    <property type="protein sequence ID" value="ELY21825.1"/>
    <property type="molecule type" value="Genomic_DNA"/>
</dbReference>
<keyword evidence="4 5" id="KW-0472">Membrane</keyword>
<feature type="transmembrane region" description="Helical" evidence="5">
    <location>
        <begin position="163"/>
        <end position="183"/>
    </location>
</feature>
<comment type="subcellular location">
    <subcellularLocation>
        <location evidence="1">Membrane</location>
        <topology evidence="1">Multi-pass membrane protein</topology>
    </subcellularLocation>
</comment>
<evidence type="ECO:0000256" key="5">
    <source>
        <dbReference type="SAM" id="Phobius"/>
    </source>
</evidence>
<evidence type="ECO:0000256" key="4">
    <source>
        <dbReference type="ARBA" id="ARBA00023136"/>
    </source>
</evidence>
<feature type="transmembrane region" description="Helical" evidence="5">
    <location>
        <begin position="108"/>
        <end position="129"/>
    </location>
</feature>
<evidence type="ECO:0000256" key="3">
    <source>
        <dbReference type="ARBA" id="ARBA00022989"/>
    </source>
</evidence>
<gene>
    <name evidence="7" type="ORF">HALTITAN_1391</name>
</gene>
<feature type="transmembrane region" description="Helical" evidence="5">
    <location>
        <begin position="68"/>
        <end position="88"/>
    </location>
</feature>
<feature type="transmembrane region" description="Helical" evidence="5">
    <location>
        <begin position="141"/>
        <end position="157"/>
    </location>
</feature>
<evidence type="ECO:0000256" key="2">
    <source>
        <dbReference type="ARBA" id="ARBA00022692"/>
    </source>
</evidence>
<feature type="domain" description="Yip1" evidence="6">
    <location>
        <begin position="40"/>
        <end position="213"/>
    </location>
</feature>
<keyword evidence="2 5" id="KW-0812">Transmembrane</keyword>
<protein>
    <recommendedName>
        <fullName evidence="6">Yip1 domain-containing protein</fullName>
    </recommendedName>
</protein>
<dbReference type="Proteomes" id="UP000011651">
    <property type="component" value="Unassembled WGS sequence"/>
</dbReference>
<sequence>MILCSTLKMIRNLVDPIDHRLILTIACPQKREVVMVNHVWGLLHHPEREWYKISEEHESVSHLYAHHVLLLAAVPVVCALIGTTQVGWTYGGSATYKVSLANGIALGVAFYALMLMAVGVVGSVIHWMARRIDNRPSRRDCIIFAGYIATPMFLSGVFALYPVFWLCVLGMVIGLLYSTYLLYKGTPSFLGISHKQGFILSTTTLGIGVLVLEALLVVVVLLWSMGTDHSVVWHFFR</sequence>
<proteinExistence type="predicted"/>
<evidence type="ECO:0000313" key="8">
    <source>
        <dbReference type="Proteomes" id="UP000011651"/>
    </source>
</evidence>
<dbReference type="Pfam" id="PF04893">
    <property type="entry name" value="Yip1"/>
    <property type="match status" value="1"/>
</dbReference>
<comment type="caution">
    <text evidence="7">The sequence shown here is derived from an EMBL/GenBank/DDBJ whole genome shotgun (WGS) entry which is preliminary data.</text>
</comment>
<keyword evidence="3 5" id="KW-1133">Transmembrane helix</keyword>
<name>L9UA71_9GAMM</name>
<reference evidence="7 8" key="1">
    <citation type="journal article" date="2013" name="Genome Announc.">
        <title>Draft Genome of the Marine Gammaproteobacterium Halomonas titanicae.</title>
        <authorList>
            <person name="Sanchez-Porro C."/>
            <person name="de la Haba R.R."/>
            <person name="Cruz-Hernandez N."/>
            <person name="Gonzalez J.M."/>
            <person name="Reyes-Guirao C."/>
            <person name="Navarro-Sampedro L."/>
            <person name="Carballo M."/>
            <person name="Ventosa A."/>
        </authorList>
    </citation>
    <scope>NUCLEOTIDE SEQUENCE [LARGE SCALE GENOMIC DNA]</scope>
    <source>
        <strain evidence="7 8">BH1</strain>
    </source>
</reference>
<dbReference type="AlphaFoldDB" id="L9UA71"/>